<dbReference type="EMBL" id="WUUL01000003">
    <property type="protein sequence ID" value="MXQ53408.1"/>
    <property type="molecule type" value="Genomic_DNA"/>
</dbReference>
<keyword evidence="2" id="KW-1003">Cell membrane</keyword>
<sequence>MNMHHQMPSTGGSISLTLLFSFLYICLLVLYLLLVVLSNRHYKKWSSSRTACWFVGMFCLWLSVATPIAKQTSFTSHMICHLILGMLGPLLVVLSAPMTLVLRTLKTNQARYLTRLLKSIPIRFLTHPITAALFYIGGLVLLYTTDLFASMHQHFFIYLLVHFHLFLAGYLFTASIIYIDPTPHRYSFLNRSIVLLITLAAHAFLSKYIYAHPPVGVPLDQAKTGAMLMYYGGDIIDAVLIYIFCYQWFYATRNTTNYNLSVE</sequence>
<name>A0A6I4VSH9_9BACL</name>
<evidence type="ECO:0000256" key="5">
    <source>
        <dbReference type="ARBA" id="ARBA00023136"/>
    </source>
</evidence>
<dbReference type="InterPro" id="IPR019108">
    <property type="entry name" value="Caa3_assmbl_CtaG-rel"/>
</dbReference>
<feature type="transmembrane region" description="Helical" evidence="6">
    <location>
        <begin position="122"/>
        <end position="143"/>
    </location>
</feature>
<protein>
    <submittedName>
        <fullName evidence="7">Cytochrome c oxidase assembly protein</fullName>
    </submittedName>
</protein>
<organism evidence="7 8">
    <name type="scientific">Shimazuella alba</name>
    <dbReference type="NCBI Taxonomy" id="2690964"/>
    <lineage>
        <taxon>Bacteria</taxon>
        <taxon>Bacillati</taxon>
        <taxon>Bacillota</taxon>
        <taxon>Bacilli</taxon>
        <taxon>Bacillales</taxon>
        <taxon>Thermoactinomycetaceae</taxon>
        <taxon>Shimazuella</taxon>
    </lineage>
</organism>
<proteinExistence type="predicted"/>
<accession>A0A6I4VSH9</accession>
<feature type="transmembrane region" description="Helical" evidence="6">
    <location>
        <begin position="81"/>
        <end position="102"/>
    </location>
</feature>
<comment type="subcellular location">
    <subcellularLocation>
        <location evidence="1">Cell membrane</location>
        <topology evidence="1">Multi-pass membrane protein</topology>
    </subcellularLocation>
</comment>
<evidence type="ECO:0000256" key="4">
    <source>
        <dbReference type="ARBA" id="ARBA00022989"/>
    </source>
</evidence>
<dbReference type="GO" id="GO:0005886">
    <property type="term" value="C:plasma membrane"/>
    <property type="evidence" value="ECO:0007669"/>
    <property type="project" value="UniProtKB-SubCell"/>
</dbReference>
<feature type="transmembrane region" description="Helical" evidence="6">
    <location>
        <begin position="12"/>
        <end position="38"/>
    </location>
</feature>
<feature type="transmembrane region" description="Helical" evidence="6">
    <location>
        <begin position="191"/>
        <end position="210"/>
    </location>
</feature>
<keyword evidence="8" id="KW-1185">Reference proteome</keyword>
<evidence type="ECO:0000313" key="8">
    <source>
        <dbReference type="Proteomes" id="UP000430692"/>
    </source>
</evidence>
<feature type="transmembrane region" description="Helical" evidence="6">
    <location>
        <begin position="230"/>
        <end position="251"/>
    </location>
</feature>
<dbReference type="AlphaFoldDB" id="A0A6I4VSH9"/>
<evidence type="ECO:0000256" key="1">
    <source>
        <dbReference type="ARBA" id="ARBA00004651"/>
    </source>
</evidence>
<dbReference type="Pfam" id="PF09678">
    <property type="entry name" value="Caa3_CtaG"/>
    <property type="match status" value="1"/>
</dbReference>
<evidence type="ECO:0000313" key="7">
    <source>
        <dbReference type="EMBL" id="MXQ53408.1"/>
    </source>
</evidence>
<evidence type="ECO:0000256" key="3">
    <source>
        <dbReference type="ARBA" id="ARBA00022692"/>
    </source>
</evidence>
<reference evidence="7 8" key="1">
    <citation type="submission" date="2019-12" db="EMBL/GenBank/DDBJ databases">
        <title>Whole-genome analyses of novel actinobacteria.</title>
        <authorList>
            <person name="Sahin N."/>
            <person name="Saygin H."/>
        </authorList>
    </citation>
    <scope>NUCLEOTIDE SEQUENCE [LARGE SCALE GENOMIC DNA]</scope>
    <source>
        <strain evidence="7 8">KC615</strain>
    </source>
</reference>
<keyword evidence="3 6" id="KW-0812">Transmembrane</keyword>
<evidence type="ECO:0000256" key="6">
    <source>
        <dbReference type="SAM" id="Phobius"/>
    </source>
</evidence>
<comment type="caution">
    <text evidence="7">The sequence shown here is derived from an EMBL/GenBank/DDBJ whole genome shotgun (WGS) entry which is preliminary data.</text>
</comment>
<feature type="transmembrane region" description="Helical" evidence="6">
    <location>
        <begin position="50"/>
        <end position="69"/>
    </location>
</feature>
<dbReference type="RefSeq" id="WP_160800755.1">
    <property type="nucleotide sequence ID" value="NZ_WUUL01000003.1"/>
</dbReference>
<gene>
    <name evidence="7" type="ORF">GSM42_06620</name>
</gene>
<dbReference type="Proteomes" id="UP000430692">
    <property type="component" value="Unassembled WGS sequence"/>
</dbReference>
<keyword evidence="4 6" id="KW-1133">Transmembrane helix</keyword>
<keyword evidence="5 6" id="KW-0472">Membrane</keyword>
<evidence type="ECO:0000256" key="2">
    <source>
        <dbReference type="ARBA" id="ARBA00022475"/>
    </source>
</evidence>
<feature type="transmembrane region" description="Helical" evidence="6">
    <location>
        <begin position="155"/>
        <end position="179"/>
    </location>
</feature>